<protein>
    <submittedName>
        <fullName evidence="5">8-oxo-dGTP pyrophosphatase MutT (NUDIX family)</fullName>
    </submittedName>
</protein>
<evidence type="ECO:0000256" key="3">
    <source>
        <dbReference type="RuleBase" id="RU003476"/>
    </source>
</evidence>
<dbReference type="AlphaFoldDB" id="A0AAE4B1J7"/>
<keyword evidence="6" id="KW-1185">Reference proteome</keyword>
<comment type="similarity">
    <text evidence="1 3">Belongs to the Nudix hydrolase family.</text>
</comment>
<dbReference type="InterPro" id="IPR020084">
    <property type="entry name" value="NUDIX_hydrolase_CS"/>
</dbReference>
<dbReference type="PROSITE" id="PS51462">
    <property type="entry name" value="NUDIX"/>
    <property type="match status" value="1"/>
</dbReference>
<dbReference type="PANTHER" id="PTHR43736">
    <property type="entry name" value="ADP-RIBOSE PYROPHOSPHATASE"/>
    <property type="match status" value="1"/>
</dbReference>
<dbReference type="SUPFAM" id="SSF55811">
    <property type="entry name" value="Nudix"/>
    <property type="match status" value="1"/>
</dbReference>
<dbReference type="PROSITE" id="PS00893">
    <property type="entry name" value="NUDIX_BOX"/>
    <property type="match status" value="1"/>
</dbReference>
<dbReference type="GO" id="GO:0016787">
    <property type="term" value="F:hydrolase activity"/>
    <property type="evidence" value="ECO:0007669"/>
    <property type="project" value="UniProtKB-KW"/>
</dbReference>
<dbReference type="InterPro" id="IPR000086">
    <property type="entry name" value="NUDIX_hydrolase_dom"/>
</dbReference>
<evidence type="ECO:0000256" key="1">
    <source>
        <dbReference type="ARBA" id="ARBA00005582"/>
    </source>
</evidence>
<evidence type="ECO:0000313" key="5">
    <source>
        <dbReference type="EMBL" id="MDQ0367968.1"/>
    </source>
</evidence>
<evidence type="ECO:0000256" key="2">
    <source>
        <dbReference type="ARBA" id="ARBA00022801"/>
    </source>
</evidence>
<organism evidence="5 6">
    <name type="scientific">Catenuloplanes indicus</name>
    <dbReference type="NCBI Taxonomy" id="137267"/>
    <lineage>
        <taxon>Bacteria</taxon>
        <taxon>Bacillati</taxon>
        <taxon>Actinomycetota</taxon>
        <taxon>Actinomycetes</taxon>
        <taxon>Micromonosporales</taxon>
        <taxon>Micromonosporaceae</taxon>
        <taxon>Catenuloplanes</taxon>
    </lineage>
</organism>
<dbReference type="Pfam" id="PF00293">
    <property type="entry name" value="NUDIX"/>
    <property type="match status" value="1"/>
</dbReference>
<accession>A0AAE4B1J7</accession>
<dbReference type="Proteomes" id="UP001240236">
    <property type="component" value="Unassembled WGS sequence"/>
</dbReference>
<dbReference type="InterPro" id="IPR020476">
    <property type="entry name" value="Nudix_hydrolase"/>
</dbReference>
<keyword evidence="2 3" id="KW-0378">Hydrolase</keyword>
<feature type="domain" description="Nudix hydrolase" evidence="4">
    <location>
        <begin position="72"/>
        <end position="209"/>
    </location>
</feature>
<reference evidence="5 6" key="1">
    <citation type="submission" date="2023-07" db="EMBL/GenBank/DDBJ databases">
        <title>Sequencing the genomes of 1000 actinobacteria strains.</title>
        <authorList>
            <person name="Klenk H.-P."/>
        </authorList>
    </citation>
    <scope>NUCLEOTIDE SEQUENCE [LARGE SCALE GENOMIC DNA]</scope>
    <source>
        <strain evidence="5 6">DSM 44709</strain>
    </source>
</reference>
<dbReference type="PRINTS" id="PR00502">
    <property type="entry name" value="NUDIXFAMILY"/>
</dbReference>
<dbReference type="InterPro" id="IPR015797">
    <property type="entry name" value="NUDIX_hydrolase-like_dom_sf"/>
</dbReference>
<sequence>MMFDLIEYTDPAVFTEGVAAGWAEPITDPTVIDWSARQRAALLPFEVTNGRPVSPGGPNRISYGRNGLGRWGENPMADALVTATFCGHLWVLLVERGDGGGWAMPGGSIDPGETPADAAVRELAEETGLHLPGATWTLDRPRWVPDPRGSAEAWAVTVVARADIGVRDRLPDVQGADDARRACWLPADPDIRDRVLDVFAESFGWTGHTFPAHRDVLSEVTR</sequence>
<comment type="caution">
    <text evidence="5">The sequence shown here is derived from an EMBL/GenBank/DDBJ whole genome shotgun (WGS) entry which is preliminary data.</text>
</comment>
<evidence type="ECO:0000313" key="6">
    <source>
        <dbReference type="Proteomes" id="UP001240236"/>
    </source>
</evidence>
<dbReference type="RefSeq" id="WP_307242336.1">
    <property type="nucleotide sequence ID" value="NZ_JAUSUZ010000001.1"/>
</dbReference>
<dbReference type="Gene3D" id="3.90.79.10">
    <property type="entry name" value="Nucleoside Triphosphate Pyrophosphohydrolase"/>
    <property type="match status" value="1"/>
</dbReference>
<dbReference type="EMBL" id="JAUSUZ010000001">
    <property type="protein sequence ID" value="MDQ0367968.1"/>
    <property type="molecule type" value="Genomic_DNA"/>
</dbReference>
<proteinExistence type="inferred from homology"/>
<dbReference type="PANTHER" id="PTHR43736:SF5">
    <property type="entry name" value="NUDIX HYDROLASE DOMAIN-CONTAINING PROTEIN"/>
    <property type="match status" value="1"/>
</dbReference>
<name>A0AAE4B1J7_9ACTN</name>
<evidence type="ECO:0000259" key="4">
    <source>
        <dbReference type="PROSITE" id="PS51462"/>
    </source>
</evidence>
<gene>
    <name evidence="5" type="ORF">J2S42_004637</name>
</gene>